<proteinExistence type="predicted"/>
<evidence type="ECO:0000256" key="1">
    <source>
        <dbReference type="SAM" id="Phobius"/>
    </source>
</evidence>
<dbReference type="GeneID" id="43637512"/>
<evidence type="ECO:0000313" key="2">
    <source>
        <dbReference type="EMBL" id="KAE8142528.1"/>
    </source>
</evidence>
<evidence type="ECO:0000313" key="3">
    <source>
        <dbReference type="Proteomes" id="UP000325672"/>
    </source>
</evidence>
<dbReference type="AlphaFoldDB" id="A0A5N6T822"/>
<gene>
    <name evidence="2" type="ORF">BDV38DRAFT_234972</name>
</gene>
<keyword evidence="1" id="KW-0472">Membrane</keyword>
<sequence>MVHRYRWTLVTRYQIYRSNEVVISPIHLSFSVFVFVWTIRKARSLHYCIIPYIPCVE</sequence>
<dbReference type="EMBL" id="ML743554">
    <property type="protein sequence ID" value="KAE8142528.1"/>
    <property type="molecule type" value="Genomic_DNA"/>
</dbReference>
<accession>A0A5N6T822</accession>
<name>A0A5N6T822_ASPPS</name>
<dbReference type="RefSeq" id="XP_031918591.1">
    <property type="nucleotide sequence ID" value="XM_032053302.1"/>
</dbReference>
<keyword evidence="3" id="KW-1185">Reference proteome</keyword>
<keyword evidence="1" id="KW-0812">Transmembrane</keyword>
<reference evidence="2 3" key="1">
    <citation type="submission" date="2019-04" db="EMBL/GenBank/DDBJ databases">
        <title>Friends and foes A comparative genomics study of 23 Aspergillus species from section Flavi.</title>
        <authorList>
            <consortium name="DOE Joint Genome Institute"/>
            <person name="Kjaerbolling I."/>
            <person name="Vesth T."/>
            <person name="Frisvad J.C."/>
            <person name="Nybo J.L."/>
            <person name="Theobald S."/>
            <person name="Kildgaard S."/>
            <person name="Isbrandt T."/>
            <person name="Kuo A."/>
            <person name="Sato A."/>
            <person name="Lyhne E.K."/>
            <person name="Kogle M.E."/>
            <person name="Wiebenga A."/>
            <person name="Kun R.S."/>
            <person name="Lubbers R.J."/>
            <person name="Makela M.R."/>
            <person name="Barry K."/>
            <person name="Chovatia M."/>
            <person name="Clum A."/>
            <person name="Daum C."/>
            <person name="Haridas S."/>
            <person name="He G."/>
            <person name="LaButti K."/>
            <person name="Lipzen A."/>
            <person name="Mondo S."/>
            <person name="Riley R."/>
            <person name="Salamov A."/>
            <person name="Simmons B.A."/>
            <person name="Magnuson J.K."/>
            <person name="Henrissat B."/>
            <person name="Mortensen U.H."/>
            <person name="Larsen T.O."/>
            <person name="Devries R.P."/>
            <person name="Grigoriev I.V."/>
            <person name="Machida M."/>
            <person name="Baker S.E."/>
            <person name="Andersen M.R."/>
        </authorList>
    </citation>
    <scope>NUCLEOTIDE SEQUENCE [LARGE SCALE GENOMIC DNA]</scope>
    <source>
        <strain evidence="2 3">CBS 117625</strain>
    </source>
</reference>
<protein>
    <submittedName>
        <fullName evidence="2">Uncharacterized protein</fullName>
    </submittedName>
</protein>
<feature type="transmembrane region" description="Helical" evidence="1">
    <location>
        <begin position="21"/>
        <end position="39"/>
    </location>
</feature>
<keyword evidence="1" id="KW-1133">Transmembrane helix</keyword>
<dbReference type="Proteomes" id="UP000325672">
    <property type="component" value="Unassembled WGS sequence"/>
</dbReference>
<organism evidence="2 3">
    <name type="scientific">Aspergillus pseudotamarii</name>
    <dbReference type="NCBI Taxonomy" id="132259"/>
    <lineage>
        <taxon>Eukaryota</taxon>
        <taxon>Fungi</taxon>
        <taxon>Dikarya</taxon>
        <taxon>Ascomycota</taxon>
        <taxon>Pezizomycotina</taxon>
        <taxon>Eurotiomycetes</taxon>
        <taxon>Eurotiomycetidae</taxon>
        <taxon>Eurotiales</taxon>
        <taxon>Aspergillaceae</taxon>
        <taxon>Aspergillus</taxon>
        <taxon>Aspergillus subgen. Circumdati</taxon>
    </lineage>
</organism>